<dbReference type="CDD" id="cd01556">
    <property type="entry name" value="EPSP_synthase"/>
    <property type="match status" value="1"/>
</dbReference>
<dbReference type="HAMAP" id="MF_00210">
    <property type="entry name" value="EPSP_synth"/>
    <property type="match status" value="1"/>
</dbReference>
<dbReference type="GO" id="GO:0005737">
    <property type="term" value="C:cytoplasm"/>
    <property type="evidence" value="ECO:0007669"/>
    <property type="project" value="UniProtKB-SubCell"/>
</dbReference>
<comment type="pathway">
    <text evidence="2 9">Metabolic intermediate biosynthesis; chorismate biosynthesis; chorismate from D-erythrose 4-phosphate and phosphoenolpyruvate: step 6/7.</text>
</comment>
<feature type="binding site" evidence="9">
    <location>
        <position position="169"/>
    </location>
    <ligand>
        <name>3-phosphoshikimate</name>
        <dbReference type="ChEBI" id="CHEBI:145989"/>
    </ligand>
</feature>
<dbReference type="AlphaFoldDB" id="A0A562WR71"/>
<dbReference type="GO" id="GO:0009073">
    <property type="term" value="P:aromatic amino acid family biosynthetic process"/>
    <property type="evidence" value="ECO:0007669"/>
    <property type="project" value="UniProtKB-KW"/>
</dbReference>
<dbReference type="PANTHER" id="PTHR21090">
    <property type="entry name" value="AROM/DEHYDROQUINATE SYNTHASE"/>
    <property type="match status" value="1"/>
</dbReference>
<dbReference type="Pfam" id="PF00275">
    <property type="entry name" value="EPSP_synthase"/>
    <property type="match status" value="1"/>
</dbReference>
<dbReference type="PROSITE" id="PS00885">
    <property type="entry name" value="EPSP_SYNTHASE_2"/>
    <property type="match status" value="1"/>
</dbReference>
<dbReference type="InterPro" id="IPR006264">
    <property type="entry name" value="EPSP_synthase"/>
</dbReference>
<evidence type="ECO:0000256" key="2">
    <source>
        <dbReference type="ARBA" id="ARBA00004811"/>
    </source>
</evidence>
<sequence length="429" mass="45143">MESYTVQPVKGVRGEIAVPGDKSISHRSIMLGSIARGTTTVKGFLRGEDNMATLNAFRAMGVVIEDDGETLAIRGKGLHGLTEPGDVLDCGNSGTSMRLMTGLLAGQRFFSVLTGDQYLRRRPMKRVVGPLALMGAAILGRDGGEKAPLAIAGRPLTGIDYRSPVASAQVKSALLLAGLYAQGPTVVREPHVSRDHSERMLRHFGADLEVADDGVTIRGGRELDGREIVVPGDISSAAFFLVAGLIVPGSELLIRGVGINPTRTGIIDILTLMGGDLELQNHREVSGEPVADLLVRSSRLKGIEIGGDLIPRAIDEFPVIAVAAALAEGRTVIRDAGELRVKETDRIAAMAQSLRLAGASVEETEDGMVVDGKETLAGCAADSHGDHRIAMAMLIAGLAATGATTVNDTACIATSFPTFMRLLEQVAVR</sequence>
<dbReference type="InterPro" id="IPR013792">
    <property type="entry name" value="RNA3'P_cycl/enolpyr_Trfase_a/b"/>
</dbReference>
<comment type="catalytic activity">
    <reaction evidence="8">
        <text>3-phosphoshikimate + phosphoenolpyruvate = 5-O-(1-carboxyvinyl)-3-phosphoshikimate + phosphate</text>
        <dbReference type="Rhea" id="RHEA:21256"/>
        <dbReference type="ChEBI" id="CHEBI:43474"/>
        <dbReference type="ChEBI" id="CHEBI:57701"/>
        <dbReference type="ChEBI" id="CHEBI:58702"/>
        <dbReference type="ChEBI" id="CHEBI:145989"/>
        <dbReference type="EC" id="2.5.1.19"/>
    </reaction>
    <physiologicalReaction direction="left-to-right" evidence="8">
        <dbReference type="Rhea" id="RHEA:21257"/>
    </physiologicalReaction>
</comment>
<comment type="caution">
    <text evidence="9">Lacks conserved residue(s) required for the propagation of feature annotation.</text>
</comment>
<protein>
    <recommendedName>
        <fullName evidence="9">3-phosphoshikimate 1-carboxyvinyltransferase</fullName>
        <ecNumber evidence="9">2.5.1.19</ecNumber>
    </recommendedName>
    <alternativeName>
        <fullName evidence="9">5-enolpyruvylshikimate-3-phosphate synthase</fullName>
        <shortName evidence="9">EPSP synthase</shortName>
        <shortName evidence="9">EPSPS</shortName>
    </alternativeName>
</protein>
<dbReference type="GO" id="GO:0009423">
    <property type="term" value="P:chorismate biosynthetic process"/>
    <property type="evidence" value="ECO:0007669"/>
    <property type="project" value="UniProtKB-UniRule"/>
</dbReference>
<dbReference type="GO" id="GO:0008652">
    <property type="term" value="P:amino acid biosynthetic process"/>
    <property type="evidence" value="ECO:0007669"/>
    <property type="project" value="UniProtKB-KW"/>
</dbReference>
<proteinExistence type="inferred from homology"/>
<keyword evidence="6 9" id="KW-0808">Transferase</keyword>
<dbReference type="PANTHER" id="PTHR21090:SF5">
    <property type="entry name" value="PENTAFUNCTIONAL AROM POLYPEPTIDE"/>
    <property type="match status" value="1"/>
</dbReference>
<gene>
    <name evidence="9" type="primary">aroA</name>
    <name evidence="11" type="ORF">JN12_00620</name>
</gene>
<dbReference type="PIRSF" id="PIRSF000505">
    <property type="entry name" value="EPSPS"/>
    <property type="match status" value="1"/>
</dbReference>
<comment type="caution">
    <text evidence="11">The sequence shown here is derived from an EMBL/GenBank/DDBJ whole genome shotgun (WGS) entry which is preliminary data.</text>
</comment>
<feature type="binding site" evidence="9">
    <location>
        <position position="22"/>
    </location>
    <ligand>
        <name>phosphoenolpyruvate</name>
        <dbReference type="ChEBI" id="CHEBI:58702"/>
    </ligand>
</feature>
<keyword evidence="12" id="KW-1185">Reference proteome</keyword>
<evidence type="ECO:0000313" key="12">
    <source>
        <dbReference type="Proteomes" id="UP000319449"/>
    </source>
</evidence>
<feature type="binding site" evidence="9">
    <location>
        <position position="27"/>
    </location>
    <ligand>
        <name>3-phosphoshikimate</name>
        <dbReference type="ChEBI" id="CHEBI:145989"/>
    </ligand>
</feature>
<evidence type="ECO:0000256" key="8">
    <source>
        <dbReference type="ARBA" id="ARBA00044633"/>
    </source>
</evidence>
<dbReference type="RefSeq" id="WP_170241825.1">
    <property type="nucleotide sequence ID" value="NZ_VLLN01000003.1"/>
</dbReference>
<dbReference type="SUPFAM" id="SSF55205">
    <property type="entry name" value="EPT/RTPC-like"/>
    <property type="match status" value="1"/>
</dbReference>
<feature type="binding site" evidence="9">
    <location>
        <position position="315"/>
    </location>
    <ligand>
        <name>3-phosphoshikimate</name>
        <dbReference type="ChEBI" id="CHEBI:145989"/>
    </ligand>
</feature>
<feature type="domain" description="Enolpyruvate transferase" evidence="10">
    <location>
        <begin position="7"/>
        <end position="421"/>
    </location>
</feature>
<evidence type="ECO:0000256" key="1">
    <source>
        <dbReference type="ARBA" id="ARBA00002174"/>
    </source>
</evidence>
<feature type="active site" description="Proton acceptor" evidence="9">
    <location>
        <position position="315"/>
    </location>
</feature>
<evidence type="ECO:0000256" key="6">
    <source>
        <dbReference type="ARBA" id="ARBA00022679"/>
    </source>
</evidence>
<organism evidence="11 12">
    <name type="scientific">Geobacter argillaceus</name>
    <dbReference type="NCBI Taxonomy" id="345631"/>
    <lineage>
        <taxon>Bacteria</taxon>
        <taxon>Pseudomonadati</taxon>
        <taxon>Thermodesulfobacteriota</taxon>
        <taxon>Desulfuromonadia</taxon>
        <taxon>Geobacterales</taxon>
        <taxon>Geobacteraceae</taxon>
        <taxon>Geobacter</taxon>
    </lineage>
</organism>
<feature type="binding site" evidence="9">
    <location>
        <position position="388"/>
    </location>
    <ligand>
        <name>phosphoenolpyruvate</name>
        <dbReference type="ChEBI" id="CHEBI:58702"/>
    </ligand>
</feature>
<feature type="binding site" evidence="9">
    <location>
        <position position="167"/>
    </location>
    <ligand>
        <name>3-phosphoshikimate</name>
        <dbReference type="ChEBI" id="CHEBI:145989"/>
    </ligand>
</feature>
<feature type="binding site" evidence="9">
    <location>
        <position position="342"/>
    </location>
    <ligand>
        <name>3-phosphoshikimate</name>
        <dbReference type="ChEBI" id="CHEBI:145989"/>
    </ligand>
</feature>
<evidence type="ECO:0000259" key="10">
    <source>
        <dbReference type="Pfam" id="PF00275"/>
    </source>
</evidence>
<feature type="binding site" evidence="9">
    <location>
        <position position="346"/>
    </location>
    <ligand>
        <name>phosphoenolpyruvate</name>
        <dbReference type="ChEBI" id="CHEBI:58702"/>
    </ligand>
</feature>
<feature type="binding site" evidence="9">
    <location>
        <position position="122"/>
    </location>
    <ligand>
        <name>phosphoenolpyruvate</name>
        <dbReference type="ChEBI" id="CHEBI:58702"/>
    </ligand>
</feature>
<keyword evidence="7 9" id="KW-0057">Aromatic amino acid biosynthesis</keyword>
<comment type="function">
    <text evidence="1 9">Catalyzes the transfer of the enolpyruvyl moiety of phosphoenolpyruvate (PEP) to the 5-hydroxyl of shikimate-3-phosphate (S3P) to produce enolpyruvyl shikimate-3-phosphate and inorganic phosphate.</text>
</comment>
<dbReference type="EMBL" id="VLLN01000003">
    <property type="protein sequence ID" value="TWJ32646.1"/>
    <property type="molecule type" value="Genomic_DNA"/>
</dbReference>
<comment type="subunit">
    <text evidence="9">Monomer.</text>
</comment>
<dbReference type="FunFam" id="3.65.10.10:FF:000005">
    <property type="entry name" value="3-phosphoshikimate 1-carboxyvinyltransferase"/>
    <property type="match status" value="1"/>
</dbReference>
<evidence type="ECO:0000256" key="7">
    <source>
        <dbReference type="ARBA" id="ARBA00023141"/>
    </source>
</evidence>
<dbReference type="InterPro" id="IPR001986">
    <property type="entry name" value="Enolpyruvate_Tfrase_dom"/>
</dbReference>
<evidence type="ECO:0000256" key="9">
    <source>
        <dbReference type="HAMAP-Rule" id="MF_00210"/>
    </source>
</evidence>
<dbReference type="InterPro" id="IPR036968">
    <property type="entry name" value="Enolpyruvate_Tfrase_sf"/>
</dbReference>
<dbReference type="Gene3D" id="3.65.10.10">
    <property type="entry name" value="Enolpyruvate transferase domain"/>
    <property type="match status" value="2"/>
</dbReference>
<dbReference type="Proteomes" id="UP000319449">
    <property type="component" value="Unassembled WGS sequence"/>
</dbReference>
<keyword evidence="5 9" id="KW-0028">Amino-acid biosynthesis</keyword>
<dbReference type="GO" id="GO:0003866">
    <property type="term" value="F:3-phosphoshikimate 1-carboxyvinyltransferase activity"/>
    <property type="evidence" value="ECO:0007669"/>
    <property type="project" value="UniProtKB-UniRule"/>
</dbReference>
<evidence type="ECO:0000256" key="4">
    <source>
        <dbReference type="ARBA" id="ARBA00022490"/>
    </source>
</evidence>
<evidence type="ECO:0000313" key="11">
    <source>
        <dbReference type="EMBL" id="TWJ32646.1"/>
    </source>
</evidence>
<reference evidence="11 12" key="1">
    <citation type="submission" date="2019-07" db="EMBL/GenBank/DDBJ databases">
        <title>Genomic Encyclopedia of Archaeal and Bacterial Type Strains, Phase II (KMG-II): from individual species to whole genera.</title>
        <authorList>
            <person name="Goeker M."/>
        </authorList>
    </citation>
    <scope>NUCLEOTIDE SEQUENCE [LARGE SCALE GENOMIC DNA]</scope>
    <source>
        <strain evidence="11 12">ATCC BAA-1139</strain>
    </source>
</reference>
<feature type="binding site" evidence="9">
    <location>
        <position position="23"/>
    </location>
    <ligand>
        <name>3-phosphoshikimate</name>
        <dbReference type="ChEBI" id="CHEBI:145989"/>
    </ligand>
</feature>
<keyword evidence="4 9" id="KW-0963">Cytoplasm</keyword>
<dbReference type="PROSITE" id="PS00104">
    <property type="entry name" value="EPSP_SYNTHASE_1"/>
    <property type="match status" value="1"/>
</dbReference>
<dbReference type="NCBIfam" id="TIGR01356">
    <property type="entry name" value="aroA"/>
    <property type="match status" value="1"/>
</dbReference>
<dbReference type="FunFam" id="3.65.10.10:FF:000006">
    <property type="entry name" value="3-phosphoshikimate 1-carboxyvinyltransferase"/>
    <property type="match status" value="1"/>
</dbReference>
<feature type="binding site" evidence="9">
    <location>
        <position position="22"/>
    </location>
    <ligand>
        <name>3-phosphoshikimate</name>
        <dbReference type="ChEBI" id="CHEBI:145989"/>
    </ligand>
</feature>
<dbReference type="EC" id="2.5.1.19" evidence="9"/>
<comment type="similarity">
    <text evidence="3 9">Belongs to the EPSP synthase family.</text>
</comment>
<evidence type="ECO:0000256" key="3">
    <source>
        <dbReference type="ARBA" id="ARBA00009948"/>
    </source>
</evidence>
<name>A0A562WR71_9BACT</name>
<comment type="subcellular location">
    <subcellularLocation>
        <location evidence="9">Cytoplasm</location>
    </subcellularLocation>
</comment>
<accession>A0A562WR71</accession>
<evidence type="ECO:0000256" key="5">
    <source>
        <dbReference type="ARBA" id="ARBA00022605"/>
    </source>
</evidence>
<feature type="binding site" evidence="9">
    <location>
        <position position="94"/>
    </location>
    <ligand>
        <name>phosphoenolpyruvate</name>
        <dbReference type="ChEBI" id="CHEBI:58702"/>
    </ligand>
</feature>
<dbReference type="InterPro" id="IPR023193">
    <property type="entry name" value="EPSP_synthase_CS"/>
</dbReference>
<feature type="binding site" evidence="9">
    <location>
        <position position="169"/>
    </location>
    <ligand>
        <name>phosphoenolpyruvate</name>
        <dbReference type="ChEBI" id="CHEBI:58702"/>
    </ligand>
</feature>
<dbReference type="UniPathway" id="UPA00053">
    <property type="reaction ID" value="UER00089"/>
</dbReference>